<dbReference type="Proteomes" id="UP000076603">
    <property type="component" value="Unassembled WGS sequence"/>
</dbReference>
<dbReference type="Gene3D" id="3.30.70.1060">
    <property type="entry name" value="Dimeric alpha+beta barrel"/>
    <property type="match status" value="1"/>
</dbReference>
<name>A0A162SSU0_9CLOT</name>
<reference evidence="3 4" key="1">
    <citation type="submission" date="2016-04" db="EMBL/GenBank/DDBJ databases">
        <title>Genome sequence of Clostridium magnum DSM 2767.</title>
        <authorList>
            <person name="Poehlein A."/>
            <person name="Uhlig R."/>
            <person name="Fischer R."/>
            <person name="Bahl H."/>
            <person name="Daniel R."/>
        </authorList>
    </citation>
    <scope>NUCLEOTIDE SEQUENCE [LARGE SCALE GENOMIC DNA]</scope>
    <source>
        <strain evidence="3 4">DSM 2767</strain>
    </source>
</reference>
<accession>A0A162SSU0</accession>
<proteinExistence type="inferred from homology"/>
<feature type="domain" description="YCII-related" evidence="2">
    <location>
        <begin position="1"/>
        <end position="81"/>
    </location>
</feature>
<sequence>MFIINLTYIKPLDEVEKHLTEHIAFLNKYYANNNFVCSGRKNPRTGGIILCNAKNMKEVEEIINEDPFKKNTIANYDIVEFEPTKYTEDFKVFVE</sequence>
<protein>
    <submittedName>
        <fullName evidence="3">YCII-related domain protein</fullName>
    </submittedName>
</protein>
<comment type="caution">
    <text evidence="3">The sequence shown here is derived from an EMBL/GenBank/DDBJ whole genome shotgun (WGS) entry which is preliminary data.</text>
</comment>
<evidence type="ECO:0000313" key="4">
    <source>
        <dbReference type="Proteomes" id="UP000076603"/>
    </source>
</evidence>
<dbReference type="Pfam" id="PF03795">
    <property type="entry name" value="YCII"/>
    <property type="match status" value="1"/>
</dbReference>
<gene>
    <name evidence="3" type="ORF">CLMAG_16300</name>
</gene>
<comment type="similarity">
    <text evidence="1">Belongs to the YciI family.</text>
</comment>
<dbReference type="STRING" id="1121326.CLMAG_16300"/>
<dbReference type="RefSeq" id="WP_066620632.1">
    <property type="nucleotide sequence ID" value="NZ_FQXL01000022.1"/>
</dbReference>
<dbReference type="EMBL" id="LWAE01000002">
    <property type="protein sequence ID" value="KZL91824.1"/>
    <property type="molecule type" value="Genomic_DNA"/>
</dbReference>
<dbReference type="InterPro" id="IPR011008">
    <property type="entry name" value="Dimeric_a/b-barrel"/>
</dbReference>
<dbReference type="InterPro" id="IPR005545">
    <property type="entry name" value="YCII"/>
</dbReference>
<dbReference type="PATRIC" id="fig|1121326.3.peg.1604"/>
<dbReference type="AlphaFoldDB" id="A0A162SSU0"/>
<dbReference type="PANTHER" id="PTHR37828">
    <property type="entry name" value="GSR2449 PROTEIN"/>
    <property type="match status" value="1"/>
</dbReference>
<dbReference type="SUPFAM" id="SSF54909">
    <property type="entry name" value="Dimeric alpha+beta barrel"/>
    <property type="match status" value="1"/>
</dbReference>
<dbReference type="PANTHER" id="PTHR37828:SF1">
    <property type="entry name" value="YCII-RELATED DOMAIN-CONTAINING PROTEIN"/>
    <property type="match status" value="1"/>
</dbReference>
<evidence type="ECO:0000256" key="1">
    <source>
        <dbReference type="ARBA" id="ARBA00007689"/>
    </source>
</evidence>
<dbReference type="OrthoDB" id="9814407at2"/>
<evidence type="ECO:0000259" key="2">
    <source>
        <dbReference type="Pfam" id="PF03795"/>
    </source>
</evidence>
<evidence type="ECO:0000313" key="3">
    <source>
        <dbReference type="EMBL" id="KZL91824.1"/>
    </source>
</evidence>
<keyword evidence="4" id="KW-1185">Reference proteome</keyword>
<organism evidence="3 4">
    <name type="scientific">Clostridium magnum DSM 2767</name>
    <dbReference type="NCBI Taxonomy" id="1121326"/>
    <lineage>
        <taxon>Bacteria</taxon>
        <taxon>Bacillati</taxon>
        <taxon>Bacillota</taxon>
        <taxon>Clostridia</taxon>
        <taxon>Eubacteriales</taxon>
        <taxon>Clostridiaceae</taxon>
        <taxon>Clostridium</taxon>
    </lineage>
</organism>